<feature type="domain" description="Peptidase S1" evidence="9">
    <location>
        <begin position="24"/>
        <end position="159"/>
    </location>
</feature>
<evidence type="ECO:0000313" key="11">
    <source>
        <dbReference type="Proteomes" id="UP000503349"/>
    </source>
</evidence>
<keyword evidence="4" id="KW-0222">Digestion</keyword>
<comment type="subcellular location">
    <subcellularLocation>
        <location evidence="1">Secreted</location>
        <location evidence="1">Extracellular space</location>
    </subcellularLocation>
</comment>
<evidence type="ECO:0000256" key="2">
    <source>
        <dbReference type="ARBA" id="ARBA00022525"/>
    </source>
</evidence>
<dbReference type="InterPro" id="IPR043504">
    <property type="entry name" value="Peptidase_S1_PA_chymotrypsin"/>
</dbReference>
<reference evidence="11" key="2">
    <citation type="submission" date="2019-02" db="EMBL/GenBank/DDBJ databases">
        <title>Opniocepnalus argus Var Kimnra genome.</title>
        <authorList>
            <person name="Zhou C."/>
            <person name="Xiao S."/>
        </authorList>
    </citation>
    <scope>NUCLEOTIDE SEQUENCE [LARGE SCALE GENOMIC DNA]</scope>
</reference>
<dbReference type="GO" id="GO:0004252">
    <property type="term" value="F:serine-type endopeptidase activity"/>
    <property type="evidence" value="ECO:0007669"/>
    <property type="project" value="UniProtKB-EC"/>
</dbReference>
<dbReference type="AlphaFoldDB" id="A0A6G1Q898"/>
<organism evidence="10 11">
    <name type="scientific">Channa argus</name>
    <name type="common">Northern snakehead</name>
    <name type="synonym">Ophicephalus argus</name>
    <dbReference type="NCBI Taxonomy" id="215402"/>
    <lineage>
        <taxon>Eukaryota</taxon>
        <taxon>Metazoa</taxon>
        <taxon>Chordata</taxon>
        <taxon>Craniata</taxon>
        <taxon>Vertebrata</taxon>
        <taxon>Euteleostomi</taxon>
        <taxon>Actinopterygii</taxon>
        <taxon>Neopterygii</taxon>
        <taxon>Teleostei</taxon>
        <taxon>Neoteleostei</taxon>
        <taxon>Acanthomorphata</taxon>
        <taxon>Anabantaria</taxon>
        <taxon>Anabantiformes</taxon>
        <taxon>Channoidei</taxon>
        <taxon>Channidae</taxon>
        <taxon>Channa</taxon>
    </lineage>
</organism>
<dbReference type="Gene3D" id="2.40.10.10">
    <property type="entry name" value="Trypsin-like serine proteases"/>
    <property type="match status" value="1"/>
</dbReference>
<dbReference type="PANTHER" id="PTHR24252:SF7">
    <property type="entry name" value="HYALIN"/>
    <property type="match status" value="1"/>
</dbReference>
<evidence type="ECO:0000256" key="8">
    <source>
        <dbReference type="ARBA" id="ARBA00044036"/>
    </source>
</evidence>
<keyword evidence="3 10" id="KW-0645">Protease</keyword>
<evidence type="ECO:0000313" key="10">
    <source>
        <dbReference type="EMBL" id="KAF3698386.1"/>
    </source>
</evidence>
<name>A0A6G1Q898_CHAAH</name>
<keyword evidence="11" id="KW-1185">Reference proteome</keyword>
<dbReference type="GO" id="GO:0006508">
    <property type="term" value="P:proteolysis"/>
    <property type="evidence" value="ECO:0007669"/>
    <property type="project" value="UniProtKB-KW"/>
</dbReference>
<dbReference type="EMBL" id="CM015724">
    <property type="protein sequence ID" value="KAF3698386.1"/>
    <property type="molecule type" value="Genomic_DNA"/>
</dbReference>
<evidence type="ECO:0000256" key="7">
    <source>
        <dbReference type="ARBA" id="ARBA00023157"/>
    </source>
</evidence>
<reference evidence="10 11" key="1">
    <citation type="submission" date="2019-02" db="EMBL/GenBank/DDBJ databases">
        <title>Opniocepnalus argus genome.</title>
        <authorList>
            <person name="Zhou C."/>
            <person name="Xiao S."/>
        </authorList>
    </citation>
    <scope>NUCLEOTIDE SEQUENCE [LARGE SCALE GENOMIC DNA]</scope>
    <source>
        <strain evidence="10">OARG1902GOOAL</strain>
        <tissue evidence="10">Muscle</tissue>
    </source>
</reference>
<evidence type="ECO:0000259" key="9">
    <source>
        <dbReference type="PROSITE" id="PS50240"/>
    </source>
</evidence>
<keyword evidence="7" id="KW-1015">Disulfide bond</keyword>
<evidence type="ECO:0000256" key="5">
    <source>
        <dbReference type="ARBA" id="ARBA00022801"/>
    </source>
</evidence>
<protein>
    <recommendedName>
        <fullName evidence="8">chymotrypsin</fullName>
        <ecNumber evidence="8">3.4.21.1</ecNumber>
    </recommendedName>
</protein>
<dbReference type="InterPro" id="IPR009003">
    <property type="entry name" value="Peptidase_S1_PA"/>
</dbReference>
<proteinExistence type="predicted"/>
<evidence type="ECO:0000256" key="6">
    <source>
        <dbReference type="ARBA" id="ARBA00022825"/>
    </source>
</evidence>
<accession>A0A6G1Q898</accession>
<sequence>MSDNVFTLKKNLTVCGKAMLNSKIVGGQDVSPGSWPWQAALFIDGKAFCGGTLINNEWVLTAAHCFESEDPTKVIVFLGIQSIVSSNPNGIRKSVAQVIKHRSYNKTSKIYDITLLKLSSPVNFTNYIRPVCLAASDSTFYSGTNVWITGWGLTEAGDG</sequence>
<dbReference type="InterPro" id="IPR018114">
    <property type="entry name" value="TRYPSIN_HIS"/>
</dbReference>
<keyword evidence="5" id="KW-0378">Hydrolase</keyword>
<evidence type="ECO:0000256" key="3">
    <source>
        <dbReference type="ARBA" id="ARBA00022670"/>
    </source>
</evidence>
<gene>
    <name evidence="10" type="ORF">EXN66_Car014067</name>
</gene>
<dbReference type="Pfam" id="PF00089">
    <property type="entry name" value="Trypsin"/>
    <property type="match status" value="1"/>
</dbReference>
<evidence type="ECO:0000256" key="1">
    <source>
        <dbReference type="ARBA" id="ARBA00004239"/>
    </source>
</evidence>
<dbReference type="CDD" id="cd00190">
    <property type="entry name" value="Tryp_SPc"/>
    <property type="match status" value="1"/>
</dbReference>
<keyword evidence="2" id="KW-0964">Secreted</keyword>
<dbReference type="GO" id="GO:0007586">
    <property type="term" value="P:digestion"/>
    <property type="evidence" value="ECO:0007669"/>
    <property type="project" value="UniProtKB-KW"/>
</dbReference>
<dbReference type="Proteomes" id="UP000503349">
    <property type="component" value="Chromosome 13"/>
</dbReference>
<dbReference type="PRINTS" id="PR00722">
    <property type="entry name" value="CHYMOTRYPSIN"/>
</dbReference>
<dbReference type="PROSITE" id="PS50240">
    <property type="entry name" value="TRYPSIN_DOM"/>
    <property type="match status" value="1"/>
</dbReference>
<dbReference type="PROSITE" id="PS00134">
    <property type="entry name" value="TRYPSIN_HIS"/>
    <property type="match status" value="1"/>
</dbReference>
<dbReference type="InterPro" id="IPR001314">
    <property type="entry name" value="Peptidase_S1A"/>
</dbReference>
<evidence type="ECO:0000256" key="4">
    <source>
        <dbReference type="ARBA" id="ARBA00022757"/>
    </source>
</evidence>
<dbReference type="EC" id="3.4.21.1" evidence="8"/>
<dbReference type="SMART" id="SM00020">
    <property type="entry name" value="Tryp_SPc"/>
    <property type="match status" value="1"/>
</dbReference>
<dbReference type="GO" id="GO:0005576">
    <property type="term" value="C:extracellular region"/>
    <property type="evidence" value="ECO:0007669"/>
    <property type="project" value="UniProtKB-SubCell"/>
</dbReference>
<dbReference type="SUPFAM" id="SSF50494">
    <property type="entry name" value="Trypsin-like serine proteases"/>
    <property type="match status" value="1"/>
</dbReference>
<keyword evidence="6" id="KW-0720">Serine protease</keyword>
<dbReference type="PANTHER" id="PTHR24252">
    <property type="entry name" value="ACROSIN-RELATED"/>
    <property type="match status" value="1"/>
</dbReference>
<dbReference type="FunFam" id="2.40.10.10:FF:000181">
    <property type="entry name" value="Chymotrypsinogen A"/>
    <property type="match status" value="1"/>
</dbReference>
<dbReference type="InterPro" id="IPR001254">
    <property type="entry name" value="Trypsin_dom"/>
</dbReference>